<proteinExistence type="predicted"/>
<dbReference type="InterPro" id="IPR036390">
    <property type="entry name" value="WH_DNA-bd_sf"/>
</dbReference>
<dbReference type="KEGG" id="msil:METEAL_13550"/>
<dbReference type="GO" id="GO:0003677">
    <property type="term" value="F:DNA binding"/>
    <property type="evidence" value="ECO:0007669"/>
    <property type="project" value="UniProtKB-KW"/>
</dbReference>
<organism evidence="5 6">
    <name type="scientific">Mesoterricola silvestris</name>
    <dbReference type="NCBI Taxonomy" id="2927979"/>
    <lineage>
        <taxon>Bacteria</taxon>
        <taxon>Pseudomonadati</taxon>
        <taxon>Acidobacteriota</taxon>
        <taxon>Holophagae</taxon>
        <taxon>Holophagales</taxon>
        <taxon>Holophagaceae</taxon>
        <taxon>Mesoterricola</taxon>
    </lineage>
</organism>
<dbReference type="InterPro" id="IPR001845">
    <property type="entry name" value="HTH_ArsR_DNA-bd_dom"/>
</dbReference>
<dbReference type="GO" id="GO:0003700">
    <property type="term" value="F:DNA-binding transcription factor activity"/>
    <property type="evidence" value="ECO:0007669"/>
    <property type="project" value="InterPro"/>
</dbReference>
<keyword evidence="6" id="KW-1185">Reference proteome</keyword>
<evidence type="ECO:0000313" key="6">
    <source>
        <dbReference type="Proteomes" id="UP001238179"/>
    </source>
</evidence>
<dbReference type="PRINTS" id="PR00778">
    <property type="entry name" value="HTHARSR"/>
</dbReference>
<dbReference type="Gene3D" id="1.10.10.10">
    <property type="entry name" value="Winged helix-like DNA-binding domain superfamily/Winged helix DNA-binding domain"/>
    <property type="match status" value="1"/>
</dbReference>
<reference evidence="6" key="1">
    <citation type="journal article" date="2023" name="Int. J. Syst. Evol. Microbiol.">
        <title>Mesoterricola silvestris gen. nov., sp. nov., Mesoterricola sediminis sp. nov., Geothrix oryzae sp. nov., Geothrix edaphica sp. nov., Geothrix rubra sp. nov., and Geothrix limicola sp. nov., six novel members of Acidobacteriota isolated from soils.</title>
        <authorList>
            <person name="Itoh H."/>
            <person name="Sugisawa Y."/>
            <person name="Mise K."/>
            <person name="Xu Z."/>
            <person name="Kuniyasu M."/>
            <person name="Ushijima N."/>
            <person name="Kawano K."/>
            <person name="Kobayashi E."/>
            <person name="Shiratori Y."/>
            <person name="Masuda Y."/>
            <person name="Senoo K."/>
        </authorList>
    </citation>
    <scope>NUCLEOTIDE SEQUENCE [LARGE SCALE GENOMIC DNA]</scope>
    <source>
        <strain evidence="6">W79</strain>
    </source>
</reference>
<gene>
    <name evidence="5" type="ORF">METEAL_13550</name>
</gene>
<evidence type="ECO:0000259" key="4">
    <source>
        <dbReference type="PROSITE" id="PS50987"/>
    </source>
</evidence>
<evidence type="ECO:0000256" key="1">
    <source>
        <dbReference type="ARBA" id="ARBA00023015"/>
    </source>
</evidence>
<evidence type="ECO:0000256" key="2">
    <source>
        <dbReference type="ARBA" id="ARBA00023125"/>
    </source>
</evidence>
<protein>
    <submittedName>
        <fullName evidence="5">Transcriptional regulator</fullName>
    </submittedName>
</protein>
<evidence type="ECO:0000313" key="5">
    <source>
        <dbReference type="EMBL" id="BDU72181.1"/>
    </source>
</evidence>
<keyword evidence="3" id="KW-0804">Transcription</keyword>
<dbReference type="Pfam" id="PF12840">
    <property type="entry name" value="HTH_20"/>
    <property type="match status" value="1"/>
</dbReference>
<dbReference type="RefSeq" id="WP_316415090.1">
    <property type="nucleotide sequence ID" value="NZ_AP027080.1"/>
</dbReference>
<dbReference type="EMBL" id="AP027080">
    <property type="protein sequence ID" value="BDU72181.1"/>
    <property type="molecule type" value="Genomic_DNA"/>
</dbReference>
<feature type="domain" description="HTH arsR-type" evidence="4">
    <location>
        <begin position="3"/>
        <end position="100"/>
    </location>
</feature>
<dbReference type="PANTHER" id="PTHR43132">
    <property type="entry name" value="ARSENICAL RESISTANCE OPERON REPRESSOR ARSR-RELATED"/>
    <property type="match status" value="1"/>
</dbReference>
<name>A0AA48GUS2_9BACT</name>
<dbReference type="NCBIfam" id="NF033788">
    <property type="entry name" value="HTH_metalloreg"/>
    <property type="match status" value="1"/>
</dbReference>
<accession>A0AA48GUS2</accession>
<keyword evidence="2" id="KW-0238">DNA-binding</keyword>
<dbReference type="Proteomes" id="UP001238179">
    <property type="component" value="Chromosome"/>
</dbReference>
<sequence length="107" mass="11723">MDPSDSPLEVQVLRLKALGHATRLSIIRLVVQGPVEGTPVGELQARLEVPGSTLSHHLSELTQAGLLKSARQGTTIRYAARFDHLRTLTNYLWEDCCGSGRRDSCCP</sequence>
<dbReference type="InterPro" id="IPR051011">
    <property type="entry name" value="Metal_resp_trans_reg"/>
</dbReference>
<dbReference type="SUPFAM" id="SSF46785">
    <property type="entry name" value="Winged helix' DNA-binding domain"/>
    <property type="match status" value="1"/>
</dbReference>
<dbReference type="SMART" id="SM00418">
    <property type="entry name" value="HTH_ARSR"/>
    <property type="match status" value="1"/>
</dbReference>
<dbReference type="CDD" id="cd00090">
    <property type="entry name" value="HTH_ARSR"/>
    <property type="match status" value="1"/>
</dbReference>
<dbReference type="PROSITE" id="PS50987">
    <property type="entry name" value="HTH_ARSR_2"/>
    <property type="match status" value="1"/>
</dbReference>
<keyword evidence="1" id="KW-0805">Transcription regulation</keyword>
<dbReference type="InterPro" id="IPR011991">
    <property type="entry name" value="ArsR-like_HTH"/>
</dbReference>
<dbReference type="InterPro" id="IPR036388">
    <property type="entry name" value="WH-like_DNA-bd_sf"/>
</dbReference>
<evidence type="ECO:0000256" key="3">
    <source>
        <dbReference type="ARBA" id="ARBA00023163"/>
    </source>
</evidence>
<dbReference type="PANTHER" id="PTHR43132:SF2">
    <property type="entry name" value="ARSENICAL RESISTANCE OPERON REPRESSOR ARSR-RELATED"/>
    <property type="match status" value="1"/>
</dbReference>
<dbReference type="AlphaFoldDB" id="A0AA48GUS2"/>